<evidence type="ECO:0008006" key="3">
    <source>
        <dbReference type="Google" id="ProtNLM"/>
    </source>
</evidence>
<gene>
    <name evidence="1" type="ORF">HGM15179_009027</name>
</gene>
<keyword evidence="2" id="KW-1185">Reference proteome</keyword>
<accession>A0A8K1GGK9</accession>
<dbReference type="OrthoDB" id="416454at2759"/>
<reference evidence="1" key="1">
    <citation type="submission" date="2019-04" db="EMBL/GenBank/DDBJ databases">
        <title>Genome assembly of Zosterops borbonicus 15179.</title>
        <authorList>
            <person name="Leroy T."/>
            <person name="Anselmetti Y."/>
            <person name="Tilak M.-K."/>
            <person name="Nabholz B."/>
        </authorList>
    </citation>
    <scope>NUCLEOTIDE SEQUENCE</scope>
    <source>
        <strain evidence="1">HGM_15179</strain>
        <tissue evidence="1">Muscle</tissue>
    </source>
</reference>
<dbReference type="PANTHER" id="PTHR33332">
    <property type="entry name" value="REVERSE TRANSCRIPTASE DOMAIN-CONTAINING PROTEIN"/>
    <property type="match status" value="1"/>
</dbReference>
<dbReference type="Proteomes" id="UP000796761">
    <property type="component" value="Unassembled WGS sequence"/>
</dbReference>
<organism evidence="1 2">
    <name type="scientific">Zosterops borbonicus</name>
    <dbReference type="NCBI Taxonomy" id="364589"/>
    <lineage>
        <taxon>Eukaryota</taxon>
        <taxon>Metazoa</taxon>
        <taxon>Chordata</taxon>
        <taxon>Craniata</taxon>
        <taxon>Vertebrata</taxon>
        <taxon>Euteleostomi</taxon>
        <taxon>Archelosauria</taxon>
        <taxon>Archosauria</taxon>
        <taxon>Dinosauria</taxon>
        <taxon>Saurischia</taxon>
        <taxon>Theropoda</taxon>
        <taxon>Coelurosauria</taxon>
        <taxon>Aves</taxon>
        <taxon>Neognathae</taxon>
        <taxon>Neoaves</taxon>
        <taxon>Telluraves</taxon>
        <taxon>Australaves</taxon>
        <taxon>Passeriformes</taxon>
        <taxon>Sylvioidea</taxon>
        <taxon>Zosteropidae</taxon>
        <taxon>Zosterops</taxon>
    </lineage>
</organism>
<comment type="caution">
    <text evidence="1">The sequence shown here is derived from an EMBL/GenBank/DDBJ whole genome shotgun (WGS) entry which is preliminary data.</text>
</comment>
<name>A0A8K1GGK9_9PASS</name>
<protein>
    <recommendedName>
        <fullName evidence="3">Reverse transcriptase domain-containing protein</fullName>
    </recommendedName>
</protein>
<proteinExistence type="predicted"/>
<dbReference type="EMBL" id="SWJQ01000236">
    <property type="protein sequence ID" value="TRZ18072.1"/>
    <property type="molecule type" value="Genomic_DNA"/>
</dbReference>
<evidence type="ECO:0000313" key="1">
    <source>
        <dbReference type="EMBL" id="TRZ18072.1"/>
    </source>
</evidence>
<sequence>MSMDMNYYFLSKLDSVSPVTSGVPQGSVLGPVMFNIFIDDMDEGIESFISKFADNTKPGVCVDLLEAWAMNKRKPWYNRKVAVCNVVPIKKSWWEDSHDWSAAVDGKMVFRKDRGRRGGGVALYFSEALDSVEIEVNDKFECLWTCPVDEGKAVSVVYPDFSKTFNTVSHGLLLEKLAAHSLNRSTLC</sequence>
<dbReference type="AlphaFoldDB" id="A0A8K1GGK9"/>
<evidence type="ECO:0000313" key="2">
    <source>
        <dbReference type="Proteomes" id="UP000796761"/>
    </source>
</evidence>